<comment type="caution">
    <text evidence="2">The sequence shown here is derived from an EMBL/GenBank/DDBJ whole genome shotgun (WGS) entry which is preliminary data.</text>
</comment>
<evidence type="ECO:0000313" key="3">
    <source>
        <dbReference type="Proteomes" id="UP001229421"/>
    </source>
</evidence>
<evidence type="ECO:0000256" key="1">
    <source>
        <dbReference type="SAM" id="Phobius"/>
    </source>
</evidence>
<proteinExistence type="predicted"/>
<sequence>MSCSVLIVTSKIFLVIAFLRAPFVYLIFSFSQLLLVGFMLDLLFSEIKADMVPYILSVGLFSNSYDN</sequence>
<keyword evidence="1" id="KW-1133">Transmembrane helix</keyword>
<dbReference type="Proteomes" id="UP001229421">
    <property type="component" value="Unassembled WGS sequence"/>
</dbReference>
<keyword evidence="3" id="KW-1185">Reference proteome</keyword>
<protein>
    <submittedName>
        <fullName evidence="2">Uncharacterized protein</fullName>
    </submittedName>
</protein>
<dbReference type="EMBL" id="JAUHHV010000005">
    <property type="protein sequence ID" value="KAK1425815.1"/>
    <property type="molecule type" value="Genomic_DNA"/>
</dbReference>
<gene>
    <name evidence="2" type="ORF">QVD17_21176</name>
</gene>
<name>A0AAD8KU48_TARER</name>
<evidence type="ECO:0000313" key="2">
    <source>
        <dbReference type="EMBL" id="KAK1425815.1"/>
    </source>
</evidence>
<keyword evidence="1" id="KW-0472">Membrane</keyword>
<dbReference type="AlphaFoldDB" id="A0AAD8KU48"/>
<reference evidence="2" key="1">
    <citation type="journal article" date="2023" name="bioRxiv">
        <title>Improved chromosome-level genome assembly for marigold (Tagetes erecta).</title>
        <authorList>
            <person name="Jiang F."/>
            <person name="Yuan L."/>
            <person name="Wang S."/>
            <person name="Wang H."/>
            <person name="Xu D."/>
            <person name="Wang A."/>
            <person name="Fan W."/>
        </authorList>
    </citation>
    <scope>NUCLEOTIDE SEQUENCE</scope>
    <source>
        <strain evidence="2">WSJ</strain>
        <tissue evidence="2">Leaf</tissue>
    </source>
</reference>
<accession>A0AAD8KU48</accession>
<feature type="transmembrane region" description="Helical" evidence="1">
    <location>
        <begin position="23"/>
        <end position="44"/>
    </location>
</feature>
<keyword evidence="1" id="KW-0812">Transmembrane</keyword>
<organism evidence="2 3">
    <name type="scientific">Tagetes erecta</name>
    <name type="common">African marigold</name>
    <dbReference type="NCBI Taxonomy" id="13708"/>
    <lineage>
        <taxon>Eukaryota</taxon>
        <taxon>Viridiplantae</taxon>
        <taxon>Streptophyta</taxon>
        <taxon>Embryophyta</taxon>
        <taxon>Tracheophyta</taxon>
        <taxon>Spermatophyta</taxon>
        <taxon>Magnoliopsida</taxon>
        <taxon>eudicotyledons</taxon>
        <taxon>Gunneridae</taxon>
        <taxon>Pentapetalae</taxon>
        <taxon>asterids</taxon>
        <taxon>campanulids</taxon>
        <taxon>Asterales</taxon>
        <taxon>Asteraceae</taxon>
        <taxon>Asteroideae</taxon>
        <taxon>Heliantheae alliance</taxon>
        <taxon>Tageteae</taxon>
        <taxon>Tagetes</taxon>
    </lineage>
</organism>